<feature type="active site" description="For OMPdecase activity" evidence="10">
    <location>
        <position position="62"/>
    </location>
</feature>
<dbReference type="InterPro" id="IPR001754">
    <property type="entry name" value="OMPdeCOase_dom"/>
</dbReference>
<evidence type="ECO:0000256" key="3">
    <source>
        <dbReference type="ARBA" id="ARBA00011738"/>
    </source>
</evidence>
<dbReference type="InterPro" id="IPR018089">
    <property type="entry name" value="OMPdecase_AS"/>
</dbReference>
<evidence type="ECO:0000256" key="10">
    <source>
        <dbReference type="PIRSR" id="PIRSR614732-1"/>
    </source>
</evidence>
<feature type="domain" description="Orotidine 5'-phosphate decarboxylase" evidence="13">
    <location>
        <begin position="4"/>
        <end position="231"/>
    </location>
</feature>
<dbReference type="PANTHER" id="PTHR32119:SF2">
    <property type="entry name" value="OROTIDINE 5'-PHOSPHATE DECARBOXYLASE"/>
    <property type="match status" value="1"/>
</dbReference>
<comment type="catalytic activity">
    <reaction evidence="7 9 12">
        <text>orotidine 5'-phosphate + H(+) = UMP + CO2</text>
        <dbReference type="Rhea" id="RHEA:11596"/>
        <dbReference type="ChEBI" id="CHEBI:15378"/>
        <dbReference type="ChEBI" id="CHEBI:16526"/>
        <dbReference type="ChEBI" id="CHEBI:57538"/>
        <dbReference type="ChEBI" id="CHEBI:57865"/>
        <dbReference type="EC" id="4.1.1.23"/>
    </reaction>
</comment>
<dbReference type="NCBIfam" id="NF001273">
    <property type="entry name" value="PRK00230.1"/>
    <property type="match status" value="1"/>
</dbReference>
<evidence type="ECO:0000256" key="8">
    <source>
        <dbReference type="ARBA" id="ARBA00061012"/>
    </source>
</evidence>
<evidence type="ECO:0000256" key="2">
    <source>
        <dbReference type="ARBA" id="ARBA00004861"/>
    </source>
</evidence>
<name>A0A3P2RIN2_WEIVI</name>
<dbReference type="Proteomes" id="UP000275836">
    <property type="component" value="Unassembled WGS sequence"/>
</dbReference>
<dbReference type="UniPathway" id="UPA00070">
    <property type="reaction ID" value="UER00120"/>
</dbReference>
<dbReference type="GO" id="GO:0044205">
    <property type="term" value="P:'de novo' UMP biosynthetic process"/>
    <property type="evidence" value="ECO:0007669"/>
    <property type="project" value="UniProtKB-UniRule"/>
</dbReference>
<evidence type="ECO:0000256" key="1">
    <source>
        <dbReference type="ARBA" id="ARBA00002356"/>
    </source>
</evidence>
<evidence type="ECO:0000313" key="15">
    <source>
        <dbReference type="Proteomes" id="UP000275836"/>
    </source>
</evidence>
<keyword evidence="4 9" id="KW-0210">Decarboxylase</keyword>
<feature type="binding site" evidence="9 11">
    <location>
        <position position="124"/>
    </location>
    <ligand>
        <name>substrate</name>
    </ligand>
</feature>
<dbReference type="EMBL" id="RHGY01000008">
    <property type="protein sequence ID" value="RRG17582.1"/>
    <property type="molecule type" value="Genomic_DNA"/>
</dbReference>
<feature type="binding site" evidence="9 11">
    <location>
        <position position="10"/>
    </location>
    <ligand>
        <name>substrate</name>
    </ligand>
</feature>
<gene>
    <name evidence="9" type="primary">pyrF</name>
    <name evidence="14" type="ORF">D3P96_06910</name>
</gene>
<dbReference type="Gene3D" id="3.20.20.70">
    <property type="entry name" value="Aldolase class I"/>
    <property type="match status" value="1"/>
</dbReference>
<comment type="function">
    <text evidence="1 9">Catalyzes the decarboxylation of orotidine 5'-monophosphate (OMP) to uridine 5'-monophosphate (UMP).</text>
</comment>
<sequence>MMNNVFIALDFENEALAWDFLNQFPDDVRPAVKIGMELFYREGPAFVEAVKAAGFTVFLDLKLYDIPNTVGHAARNLARLDIDYLTIHTAGGVEMMQAAVAGADEGAQAVGVQAPKLLGITQLTSFSEASMQATQLVEASMAESVTHLAKLADEAGLAGTISSAFESQMIHDATRAGFLSITPGIRLAGDAVGDQSRVVTPGRAQAMGADGIVVGRSITQATDPVAAYQQVVSEFTQGA</sequence>
<dbReference type="NCBIfam" id="TIGR01740">
    <property type="entry name" value="pyrF"/>
    <property type="match status" value="1"/>
</dbReference>
<comment type="pathway">
    <text evidence="2 9 12">Pyrimidine metabolism; UMP biosynthesis via de novo pathway; UMP from orotate: step 2/2.</text>
</comment>
<evidence type="ECO:0000256" key="9">
    <source>
        <dbReference type="HAMAP-Rule" id="MF_01200"/>
    </source>
</evidence>
<evidence type="ECO:0000256" key="5">
    <source>
        <dbReference type="ARBA" id="ARBA00022975"/>
    </source>
</evidence>
<feature type="active site" description="For OMPdecase activity" evidence="10">
    <location>
        <position position="60"/>
    </location>
</feature>
<dbReference type="InterPro" id="IPR047596">
    <property type="entry name" value="OMPdecase_bac"/>
</dbReference>
<dbReference type="GO" id="GO:0004590">
    <property type="term" value="F:orotidine-5'-phosphate decarboxylase activity"/>
    <property type="evidence" value="ECO:0007669"/>
    <property type="project" value="UniProtKB-UniRule"/>
</dbReference>
<comment type="caution">
    <text evidence="14">The sequence shown here is derived from an EMBL/GenBank/DDBJ whole genome shotgun (WGS) entry which is preliminary data.</text>
</comment>
<dbReference type="EC" id="4.1.1.23" evidence="9"/>
<keyword evidence="5 9" id="KW-0665">Pyrimidine biosynthesis</keyword>
<feature type="binding site" evidence="9 11">
    <location>
        <position position="186"/>
    </location>
    <ligand>
        <name>substrate</name>
    </ligand>
</feature>
<dbReference type="HAMAP" id="MF_01200_B">
    <property type="entry name" value="OMPdecase_type1_B"/>
    <property type="match status" value="1"/>
</dbReference>
<dbReference type="AlphaFoldDB" id="A0A3P2RIN2"/>
<dbReference type="PROSITE" id="PS00156">
    <property type="entry name" value="OMPDECASE"/>
    <property type="match status" value="1"/>
</dbReference>
<evidence type="ECO:0000313" key="14">
    <source>
        <dbReference type="EMBL" id="RRG17582.1"/>
    </source>
</evidence>
<feature type="binding site" evidence="9 11">
    <location>
        <position position="33"/>
    </location>
    <ligand>
        <name>substrate</name>
    </ligand>
</feature>
<evidence type="ECO:0000256" key="12">
    <source>
        <dbReference type="RuleBase" id="RU000512"/>
    </source>
</evidence>
<protein>
    <recommendedName>
        <fullName evidence="9">Orotidine 5'-phosphate decarboxylase</fullName>
        <ecNumber evidence="9">4.1.1.23</ecNumber>
    </recommendedName>
    <alternativeName>
        <fullName evidence="9">OMP decarboxylase</fullName>
        <shortName evidence="9">OMPDCase</shortName>
        <shortName evidence="9">OMPdecase</shortName>
    </alternativeName>
</protein>
<dbReference type="SUPFAM" id="SSF51366">
    <property type="entry name" value="Ribulose-phoshate binding barrel"/>
    <property type="match status" value="1"/>
</dbReference>
<dbReference type="InterPro" id="IPR014732">
    <property type="entry name" value="OMPdecase"/>
</dbReference>
<reference evidence="14 15" key="1">
    <citation type="submission" date="2018-10" db="EMBL/GenBank/DDBJ databases">
        <title>Draft genome sequence of Weissella viridescens UCO-SMC3.</title>
        <authorList>
            <person name="Garcia-Cancino A."/>
            <person name="Espinoza-Monje M."/>
            <person name="Albarracin L."/>
            <person name="Garcia-Castillo V."/>
            <person name="Campos-Martin J."/>
            <person name="Nakano Y."/>
            <person name="Guitierrez-Zamorano C."/>
            <person name="Ikeda-Ohtsubo W."/>
            <person name="Morita H."/>
            <person name="Kitazawa H."/>
            <person name="Villena J."/>
        </authorList>
    </citation>
    <scope>NUCLEOTIDE SEQUENCE [LARGE SCALE GENOMIC DNA]</scope>
    <source>
        <strain evidence="14 15">UCO-SMC3</strain>
    </source>
</reference>
<dbReference type="InterPro" id="IPR011060">
    <property type="entry name" value="RibuloseP-bd_barrel"/>
</dbReference>
<dbReference type="Pfam" id="PF00215">
    <property type="entry name" value="OMPdecase"/>
    <property type="match status" value="1"/>
</dbReference>
<evidence type="ECO:0000256" key="7">
    <source>
        <dbReference type="ARBA" id="ARBA00049157"/>
    </source>
</evidence>
<evidence type="ECO:0000256" key="11">
    <source>
        <dbReference type="PIRSR" id="PIRSR614732-2"/>
    </source>
</evidence>
<dbReference type="SMART" id="SM00934">
    <property type="entry name" value="OMPdecase"/>
    <property type="match status" value="1"/>
</dbReference>
<dbReference type="InterPro" id="IPR013785">
    <property type="entry name" value="Aldolase_TIM"/>
</dbReference>
<dbReference type="GO" id="GO:0006207">
    <property type="term" value="P:'de novo' pyrimidine nucleobase biosynthetic process"/>
    <property type="evidence" value="ECO:0007669"/>
    <property type="project" value="InterPro"/>
</dbReference>
<feature type="binding site" evidence="9 11">
    <location>
        <position position="195"/>
    </location>
    <ligand>
        <name>substrate</name>
    </ligand>
</feature>
<accession>A0A3P2RIN2</accession>
<feature type="binding site" evidence="9">
    <location>
        <begin position="60"/>
        <end position="69"/>
    </location>
    <ligand>
        <name>substrate</name>
    </ligand>
</feature>
<dbReference type="PANTHER" id="PTHR32119">
    <property type="entry name" value="OROTIDINE 5'-PHOSPHATE DECARBOXYLASE"/>
    <property type="match status" value="1"/>
</dbReference>
<evidence type="ECO:0000259" key="13">
    <source>
        <dbReference type="SMART" id="SM00934"/>
    </source>
</evidence>
<comment type="subunit">
    <text evidence="3 9">Homodimer.</text>
</comment>
<proteinExistence type="inferred from homology"/>
<organism evidence="14 15">
    <name type="scientific">Weissella viridescens</name>
    <name type="common">Lactobacillus viridescens</name>
    <dbReference type="NCBI Taxonomy" id="1629"/>
    <lineage>
        <taxon>Bacteria</taxon>
        <taxon>Bacillati</taxon>
        <taxon>Bacillota</taxon>
        <taxon>Bacilli</taxon>
        <taxon>Lactobacillales</taxon>
        <taxon>Lactobacillaceae</taxon>
        <taxon>Weissella</taxon>
    </lineage>
</organism>
<feature type="active site" description="For OMPdecase activity" evidence="10">
    <location>
        <position position="65"/>
    </location>
</feature>
<dbReference type="CDD" id="cd04725">
    <property type="entry name" value="OMP_decarboxylase_like"/>
    <property type="match status" value="1"/>
</dbReference>
<dbReference type="OrthoDB" id="9806203at2"/>
<feature type="binding site" evidence="9 11">
    <location>
        <position position="215"/>
    </location>
    <ligand>
        <name>substrate</name>
    </ligand>
</feature>
<keyword evidence="6 9" id="KW-0456">Lyase</keyword>
<feature type="binding site" evidence="9 11">
    <location>
        <position position="216"/>
    </location>
    <ligand>
        <name>substrate</name>
    </ligand>
</feature>
<feature type="active site" description="Proton donor" evidence="9">
    <location>
        <position position="62"/>
    </location>
</feature>
<dbReference type="FunFam" id="3.20.20.70:FF:000015">
    <property type="entry name" value="Orotidine 5'-phosphate decarboxylase"/>
    <property type="match status" value="1"/>
</dbReference>
<dbReference type="GO" id="GO:0005829">
    <property type="term" value="C:cytosol"/>
    <property type="evidence" value="ECO:0007669"/>
    <property type="project" value="TreeGrafter"/>
</dbReference>
<evidence type="ECO:0000256" key="4">
    <source>
        <dbReference type="ARBA" id="ARBA00022793"/>
    </source>
</evidence>
<comment type="similarity">
    <text evidence="8 9">Belongs to the OMP decarboxylase family. Type 1 subfamily.</text>
</comment>
<evidence type="ECO:0000256" key="6">
    <source>
        <dbReference type="ARBA" id="ARBA00023239"/>
    </source>
</evidence>